<dbReference type="EMBL" id="HBUF01345579">
    <property type="protein sequence ID" value="CAG6709003.1"/>
    <property type="molecule type" value="Transcribed_RNA"/>
</dbReference>
<protein>
    <submittedName>
        <fullName evidence="2">Uncharacterized protein</fullName>
    </submittedName>
</protein>
<reference evidence="2" key="1">
    <citation type="submission" date="2021-05" db="EMBL/GenBank/DDBJ databases">
        <authorList>
            <person name="Alioto T."/>
            <person name="Alioto T."/>
            <person name="Gomez Garrido J."/>
        </authorList>
    </citation>
    <scope>NUCLEOTIDE SEQUENCE</scope>
</reference>
<accession>A0A8D8QVX4</accession>
<dbReference type="EMBL" id="HBUF01100888">
    <property type="protein sequence ID" value="CAG6638017.1"/>
    <property type="molecule type" value="Transcribed_RNA"/>
</dbReference>
<dbReference type="EMBL" id="HBUF01666093">
    <property type="protein sequence ID" value="CAG6789657.1"/>
    <property type="molecule type" value="Transcribed_RNA"/>
</dbReference>
<feature type="chain" id="PRO_5036261822" evidence="1">
    <location>
        <begin position="25"/>
        <end position="108"/>
    </location>
</feature>
<organism evidence="2">
    <name type="scientific">Cacopsylla melanoneura</name>
    <dbReference type="NCBI Taxonomy" id="428564"/>
    <lineage>
        <taxon>Eukaryota</taxon>
        <taxon>Metazoa</taxon>
        <taxon>Ecdysozoa</taxon>
        <taxon>Arthropoda</taxon>
        <taxon>Hexapoda</taxon>
        <taxon>Insecta</taxon>
        <taxon>Pterygota</taxon>
        <taxon>Neoptera</taxon>
        <taxon>Paraneoptera</taxon>
        <taxon>Hemiptera</taxon>
        <taxon>Sternorrhyncha</taxon>
        <taxon>Psylloidea</taxon>
        <taxon>Psyllidae</taxon>
        <taxon>Psyllinae</taxon>
        <taxon>Cacopsylla</taxon>
    </lineage>
</organism>
<sequence>MKLILSLIFAIFGVLLWFGSPVDGAGSCLTVPKYKGPLCIQGNTKSCTDNVFKEIIDSCKLEPGYVATCINCAVCKTGIYKDCCEIKKGASAYYYTNNGPEDVIIMPQ</sequence>
<dbReference type="EMBL" id="HBUF01100887">
    <property type="protein sequence ID" value="CAG6638015.1"/>
    <property type="molecule type" value="Transcribed_RNA"/>
</dbReference>
<dbReference type="EMBL" id="HBUF01666095">
    <property type="protein sequence ID" value="CAG6789661.1"/>
    <property type="molecule type" value="Transcribed_RNA"/>
</dbReference>
<dbReference type="EMBL" id="HBUF01215018">
    <property type="protein sequence ID" value="CAG6666729.1"/>
    <property type="molecule type" value="Transcribed_RNA"/>
</dbReference>
<dbReference type="EMBL" id="HBUF01100883">
    <property type="protein sequence ID" value="CAG6638007.1"/>
    <property type="molecule type" value="Transcribed_RNA"/>
</dbReference>
<proteinExistence type="predicted"/>
<dbReference type="EMBL" id="HBUF01215021">
    <property type="protein sequence ID" value="CAG6666735.1"/>
    <property type="molecule type" value="Transcribed_RNA"/>
</dbReference>
<dbReference type="EMBL" id="HBUF01100882">
    <property type="protein sequence ID" value="CAG6638005.1"/>
    <property type="molecule type" value="Transcribed_RNA"/>
</dbReference>
<dbReference type="AlphaFoldDB" id="A0A8D8QVX4"/>
<dbReference type="EMBL" id="HBUF01100880">
    <property type="protein sequence ID" value="CAG6638001.1"/>
    <property type="molecule type" value="Transcribed_RNA"/>
</dbReference>
<dbReference type="EMBL" id="HBUF01215020">
    <property type="protein sequence ID" value="CAG6666733.1"/>
    <property type="molecule type" value="Transcribed_RNA"/>
</dbReference>
<dbReference type="EMBL" id="HBUF01666096">
    <property type="protein sequence ID" value="CAG6789662.1"/>
    <property type="molecule type" value="Transcribed_RNA"/>
</dbReference>
<dbReference type="EMBL" id="HBUF01345578">
    <property type="protein sequence ID" value="CAG6709002.1"/>
    <property type="molecule type" value="Transcribed_RNA"/>
</dbReference>
<dbReference type="EMBL" id="HBUF01100881">
    <property type="protein sequence ID" value="CAG6638003.1"/>
    <property type="molecule type" value="Transcribed_RNA"/>
</dbReference>
<name>A0A8D8QVX4_9HEMI</name>
<feature type="signal peptide" evidence="1">
    <location>
        <begin position="1"/>
        <end position="24"/>
    </location>
</feature>
<evidence type="ECO:0000256" key="1">
    <source>
        <dbReference type="SAM" id="SignalP"/>
    </source>
</evidence>
<keyword evidence="1" id="KW-0732">Signal</keyword>
<dbReference type="EMBL" id="HBUF01100884">
    <property type="protein sequence ID" value="CAG6638009.1"/>
    <property type="molecule type" value="Transcribed_RNA"/>
</dbReference>
<evidence type="ECO:0000313" key="2">
    <source>
        <dbReference type="EMBL" id="CAG6638007.1"/>
    </source>
</evidence>
<dbReference type="EMBL" id="HBUF01100886">
    <property type="protein sequence ID" value="CAG6638013.1"/>
    <property type="molecule type" value="Transcribed_RNA"/>
</dbReference>
<dbReference type="EMBL" id="HBUF01100885">
    <property type="protein sequence ID" value="CAG6638011.1"/>
    <property type="molecule type" value="Transcribed_RNA"/>
</dbReference>
<dbReference type="EMBL" id="HBUF01345580">
    <property type="protein sequence ID" value="CAG6709004.1"/>
    <property type="molecule type" value="Transcribed_RNA"/>
</dbReference>
<dbReference type="EMBL" id="HBUF01215019">
    <property type="protein sequence ID" value="CAG6666731.1"/>
    <property type="molecule type" value="Transcribed_RNA"/>
</dbReference>
<dbReference type="EMBL" id="HBUF01100889">
    <property type="protein sequence ID" value="CAG6638019.1"/>
    <property type="molecule type" value="Transcribed_RNA"/>
</dbReference>
<dbReference type="EMBL" id="HBUF01666094">
    <property type="protein sequence ID" value="CAG6789659.1"/>
    <property type="molecule type" value="Transcribed_RNA"/>
</dbReference>
<dbReference type="EMBL" id="HBUF01100890">
    <property type="protein sequence ID" value="CAG6638021.1"/>
    <property type="molecule type" value="Transcribed_RNA"/>
</dbReference>